<dbReference type="EMBL" id="VXOY01000014">
    <property type="protein sequence ID" value="MYE38221.1"/>
    <property type="molecule type" value="Genomic_DNA"/>
</dbReference>
<organism evidence="1 2">
    <name type="scientific">Candidatus Spechtbacteria bacterium SB0662_bin_43</name>
    <dbReference type="NCBI Taxonomy" id="2604897"/>
    <lineage>
        <taxon>Bacteria</taxon>
        <taxon>Candidatus Spechtiibacteriota</taxon>
    </lineage>
</organism>
<dbReference type="AlphaFoldDB" id="A0A845DE36"/>
<name>A0A845DE36_9BACT</name>
<comment type="caution">
    <text evidence="1">The sequence shown here is derived from an EMBL/GenBank/DDBJ whole genome shotgun (WGS) entry which is preliminary data.</text>
</comment>
<evidence type="ECO:0000313" key="1">
    <source>
        <dbReference type="EMBL" id="MYE38221.1"/>
    </source>
</evidence>
<dbReference type="Gene3D" id="3.30.420.280">
    <property type="match status" value="1"/>
</dbReference>
<reference evidence="1 2" key="1">
    <citation type="submission" date="2019-09" db="EMBL/GenBank/DDBJ databases">
        <title>Characterisation of the sponge microbiome using genome-centric metagenomics.</title>
        <authorList>
            <person name="Engelberts J.P."/>
            <person name="Robbins S.J."/>
            <person name="De Goeij J.M."/>
            <person name="Aranda M."/>
            <person name="Bell S.C."/>
            <person name="Webster N.S."/>
        </authorList>
    </citation>
    <scope>NUCLEOTIDE SEQUENCE [LARGE SCALE GENOMIC DNA]</scope>
    <source>
        <strain evidence="1">SB0662_bin_43</strain>
    </source>
</reference>
<protein>
    <recommendedName>
        <fullName evidence="3">Terminase large subunit gp17-like C-terminal domain-containing protein</fullName>
    </recommendedName>
</protein>
<sequence>MSEKTPQQLLQEIGSATADVDLDTFIEELQPAIKKTLILRGLADKATAQEQKVMMDLVGLSKQGREERERKQEVRGTDMSFTKLQTEVERIRMQIDNRDAKKRVEDILEKETIDVNNLSELFKLIDTAYEYLPTDNDSIVDRKLLQEYTRRYKEEKYRFYVPNNPCEHFIRRFADPRIHMGMITAGNGVGKTAMACCILCNIMFENDPIYFGYKLYKEFPFKKKFRIASKEKTIKTEIIPAIKEWFPKGRYEMKKLGKTYESYIETDTGWIGDIMTTDQNVDQYESTTLGLFWGDEEIPLPILDASVYRTRSGGKILLTSTIIDDERSAELAERFTKDKYRYYHNPITGKKEKVENNNFLVEAVTESACAEHGEPNSKGIRGHLQHKDIVNMALSGSKEAAEQRLTGKMINQSNKIFKKFNEKVHVIKPFALPQHNSVMCGFDPHDKKPDGLIWLYIDDQNRYFVVGELLEPFDGTAALAHTIREREKGMRIVDRIADPSAWDTNKHSEEENRSVATKLSREHGIHFRKGTRLRAEADKSIIDALNYTEDNDGNILSSPQLYIFSSCTKTIQQIKNYRWVKKSRNSDEYTHSKKNDDLIEPLGRLLIRKPRHKRLSNVKSEQFTDTLLGGTQQTIVPQKRSFARYL</sequence>
<dbReference type="Proteomes" id="UP000449092">
    <property type="component" value="Unassembled WGS sequence"/>
</dbReference>
<evidence type="ECO:0000313" key="2">
    <source>
        <dbReference type="Proteomes" id="UP000449092"/>
    </source>
</evidence>
<proteinExistence type="predicted"/>
<gene>
    <name evidence="1" type="ORF">F4X82_01725</name>
</gene>
<evidence type="ECO:0008006" key="3">
    <source>
        <dbReference type="Google" id="ProtNLM"/>
    </source>
</evidence>
<accession>A0A845DE36</accession>